<dbReference type="RefSeq" id="XP_033600723.1">
    <property type="nucleotide sequence ID" value="XM_033744051.1"/>
</dbReference>
<evidence type="ECO:0000313" key="1">
    <source>
        <dbReference type="EMBL" id="KAF2758272.1"/>
    </source>
</evidence>
<dbReference type="EMBL" id="ML996572">
    <property type="protein sequence ID" value="KAF2758272.1"/>
    <property type="molecule type" value="Genomic_DNA"/>
</dbReference>
<proteinExistence type="predicted"/>
<sequence length="158" mass="17758">MSVYIDGTKPSLTHMHTHHVQGTCLPALLRFDPNNLPDRQTIEIARHHHLLLFVFQDRFLQTHCPKHWSPNPSLTLNLPSLHLAQHHAPLPIGLANSSIECHYPLDSSHDMPAFCLNPHTPQPASRMALLAPSHAHIRSKSPIPPLVSICMYRPDPMA</sequence>
<keyword evidence="2" id="KW-1185">Reference proteome</keyword>
<evidence type="ECO:0000313" key="2">
    <source>
        <dbReference type="Proteomes" id="UP000799437"/>
    </source>
</evidence>
<dbReference type="GeneID" id="54485105"/>
<dbReference type="Proteomes" id="UP000799437">
    <property type="component" value="Unassembled WGS sequence"/>
</dbReference>
<organism evidence="1 2">
    <name type="scientific">Pseudovirgaria hyperparasitica</name>
    <dbReference type="NCBI Taxonomy" id="470096"/>
    <lineage>
        <taxon>Eukaryota</taxon>
        <taxon>Fungi</taxon>
        <taxon>Dikarya</taxon>
        <taxon>Ascomycota</taxon>
        <taxon>Pezizomycotina</taxon>
        <taxon>Dothideomycetes</taxon>
        <taxon>Dothideomycetes incertae sedis</taxon>
        <taxon>Acrospermales</taxon>
        <taxon>Acrospermaceae</taxon>
        <taxon>Pseudovirgaria</taxon>
    </lineage>
</organism>
<dbReference type="AlphaFoldDB" id="A0A6A6W5W2"/>
<gene>
    <name evidence="1" type="ORF">EJ05DRAFT_476525</name>
</gene>
<accession>A0A6A6W5W2</accession>
<reference evidence="1" key="1">
    <citation type="journal article" date="2020" name="Stud. Mycol.">
        <title>101 Dothideomycetes genomes: a test case for predicting lifestyles and emergence of pathogens.</title>
        <authorList>
            <person name="Haridas S."/>
            <person name="Albert R."/>
            <person name="Binder M."/>
            <person name="Bloem J."/>
            <person name="Labutti K."/>
            <person name="Salamov A."/>
            <person name="Andreopoulos B."/>
            <person name="Baker S."/>
            <person name="Barry K."/>
            <person name="Bills G."/>
            <person name="Bluhm B."/>
            <person name="Cannon C."/>
            <person name="Castanera R."/>
            <person name="Culley D."/>
            <person name="Daum C."/>
            <person name="Ezra D."/>
            <person name="Gonzalez J."/>
            <person name="Henrissat B."/>
            <person name="Kuo A."/>
            <person name="Liang C."/>
            <person name="Lipzen A."/>
            <person name="Lutzoni F."/>
            <person name="Magnuson J."/>
            <person name="Mondo S."/>
            <person name="Nolan M."/>
            <person name="Ohm R."/>
            <person name="Pangilinan J."/>
            <person name="Park H.-J."/>
            <person name="Ramirez L."/>
            <person name="Alfaro M."/>
            <person name="Sun H."/>
            <person name="Tritt A."/>
            <person name="Yoshinaga Y."/>
            <person name="Zwiers L.-H."/>
            <person name="Turgeon B."/>
            <person name="Goodwin S."/>
            <person name="Spatafora J."/>
            <person name="Crous P."/>
            <person name="Grigoriev I."/>
        </authorList>
    </citation>
    <scope>NUCLEOTIDE SEQUENCE</scope>
    <source>
        <strain evidence="1">CBS 121739</strain>
    </source>
</reference>
<name>A0A6A6W5W2_9PEZI</name>
<protein>
    <submittedName>
        <fullName evidence="1">Uncharacterized protein</fullName>
    </submittedName>
</protein>